<evidence type="ECO:0000256" key="1">
    <source>
        <dbReference type="ARBA" id="ARBA00023239"/>
    </source>
</evidence>
<dbReference type="GO" id="GO:0018812">
    <property type="term" value="F:3-hydroxyacyl-CoA dehydratase activity"/>
    <property type="evidence" value="ECO:0007669"/>
    <property type="project" value="UniProtKB-EC"/>
</dbReference>
<dbReference type="InterPro" id="IPR002539">
    <property type="entry name" value="MaoC-like_dom"/>
</dbReference>
<evidence type="ECO:0000313" key="3">
    <source>
        <dbReference type="EMBL" id="MPM38861.1"/>
    </source>
</evidence>
<name>A0A644ZG43_9ZZZZ</name>
<dbReference type="CDD" id="cd03449">
    <property type="entry name" value="R_hydratase"/>
    <property type="match status" value="1"/>
</dbReference>
<comment type="caution">
    <text evidence="3">The sequence shown here is derived from an EMBL/GenBank/DDBJ whole genome shotgun (WGS) entry which is preliminary data.</text>
</comment>
<dbReference type="EC" id="4.2.1.119" evidence="3"/>
<evidence type="ECO:0000259" key="2">
    <source>
        <dbReference type="Pfam" id="PF01575"/>
    </source>
</evidence>
<proteinExistence type="predicted"/>
<dbReference type="GO" id="GO:0019171">
    <property type="term" value="F:(3R)-hydroxyacyl-[acyl-carrier-protein] dehydratase activity"/>
    <property type="evidence" value="ECO:0007669"/>
    <property type="project" value="TreeGrafter"/>
</dbReference>
<sequence>MGSHRRPVGCVERLTANVGSSEQAAPDGVRKEDEMKGKTIAEIALGDSAVFQKTLSESDVYLFAGVSGDQSPAHINEVYASGTRFKTRIAHGMLVASLISAALGTRLPGPGTIYLGQTIKFTAPAHIGDTVEAKVTVTALEPRKNIVTLETVCTNQDGKVLLEGTATVMPPK</sequence>
<protein>
    <submittedName>
        <fullName evidence="3">(R)-specific enoyl-CoA hydratase</fullName>
        <ecNumber evidence="3">4.2.1.119</ecNumber>
    </submittedName>
</protein>
<dbReference type="FunFam" id="3.10.129.10:FF:000042">
    <property type="entry name" value="MaoC domain protein dehydratase"/>
    <property type="match status" value="1"/>
</dbReference>
<reference evidence="3" key="1">
    <citation type="submission" date="2019-08" db="EMBL/GenBank/DDBJ databases">
        <authorList>
            <person name="Kucharzyk K."/>
            <person name="Murdoch R.W."/>
            <person name="Higgins S."/>
            <person name="Loffler F."/>
        </authorList>
    </citation>
    <scope>NUCLEOTIDE SEQUENCE</scope>
</reference>
<dbReference type="SUPFAM" id="SSF54637">
    <property type="entry name" value="Thioesterase/thiol ester dehydrase-isomerase"/>
    <property type="match status" value="1"/>
</dbReference>
<keyword evidence="1 3" id="KW-0456">Lyase</keyword>
<dbReference type="Pfam" id="PF01575">
    <property type="entry name" value="MaoC_dehydratas"/>
    <property type="match status" value="1"/>
</dbReference>
<dbReference type="GO" id="GO:0006633">
    <property type="term" value="P:fatty acid biosynthetic process"/>
    <property type="evidence" value="ECO:0007669"/>
    <property type="project" value="TreeGrafter"/>
</dbReference>
<accession>A0A644ZG43</accession>
<dbReference type="Gene3D" id="3.10.129.10">
    <property type="entry name" value="Hotdog Thioesterase"/>
    <property type="match status" value="1"/>
</dbReference>
<dbReference type="InterPro" id="IPR029069">
    <property type="entry name" value="HotDog_dom_sf"/>
</dbReference>
<feature type="domain" description="MaoC-like" evidence="2">
    <location>
        <begin position="52"/>
        <end position="150"/>
    </location>
</feature>
<dbReference type="AlphaFoldDB" id="A0A644ZG43"/>
<gene>
    <name evidence="3" type="primary">phaJ_11</name>
    <name evidence="3" type="ORF">SDC9_85491</name>
</gene>
<dbReference type="PANTHER" id="PTHR43437:SF3">
    <property type="entry name" value="HYDROXYACYL-THIOESTER DEHYDRATASE TYPE 2, MITOCHONDRIAL"/>
    <property type="match status" value="1"/>
</dbReference>
<organism evidence="3">
    <name type="scientific">bioreactor metagenome</name>
    <dbReference type="NCBI Taxonomy" id="1076179"/>
    <lineage>
        <taxon>unclassified sequences</taxon>
        <taxon>metagenomes</taxon>
        <taxon>ecological metagenomes</taxon>
    </lineage>
</organism>
<dbReference type="PANTHER" id="PTHR43437">
    <property type="entry name" value="HYDROXYACYL-THIOESTER DEHYDRATASE TYPE 2, MITOCHONDRIAL-RELATED"/>
    <property type="match status" value="1"/>
</dbReference>
<dbReference type="InterPro" id="IPR050965">
    <property type="entry name" value="UPF0336/Enoyl-CoA_hydratase"/>
</dbReference>
<dbReference type="EMBL" id="VSSQ01008435">
    <property type="protein sequence ID" value="MPM38861.1"/>
    <property type="molecule type" value="Genomic_DNA"/>
</dbReference>